<dbReference type="GO" id="GO:0051301">
    <property type="term" value="P:cell division"/>
    <property type="evidence" value="ECO:0007669"/>
    <property type="project" value="UniProtKB-KW"/>
</dbReference>
<sequence>MDELQVALHLSSTAVHTVVGYPFGTPEQPQIKIVAVGLAHHEAFTDGRVGHREHLLSAIHKSLREASDMAGVAIEEVCLSFASSLMKSTNDSQEVQLCHAGGCTTVRPGDLYRVKELIADRLLAEGYSLVQHCPQLFYLDDDSQDVKDPLGMHANKLKVLNHVVMLPSNHERQITDVIHNNDILIGQMFFDGIMGAEYALTKEEKKRGVCFIDIGQATTKVCVFLDGVLVFSECFDVGGQTVTFDIAAELGVSVPESEASKRQYGTLQPSPGDKATFITLPCVMRGEKTVSLRQLINIILARYEEIFDRIYRQLDDKNLSSCLGAGVVLAGGGCQIEGIVKFLNHKWAMPVRMMTTNEHISVCPKNLTDHNIVLINDHIKGNKLHTAIGALLYQNSEQFLRNGHDDSPVQSDLVNKISNAWQSFAKSVKKWF</sequence>
<dbReference type="Gene3D" id="3.30.1490.110">
    <property type="match status" value="1"/>
</dbReference>
<accession>A0ABW8U4J2</accession>
<gene>
    <name evidence="7" type="primary">ftsA</name>
    <name evidence="7" type="ORF">ACJHVH_02765</name>
</gene>
<feature type="domain" description="SHS2" evidence="6">
    <location>
        <begin position="5"/>
        <end position="199"/>
    </location>
</feature>
<keyword evidence="4 5" id="KW-0131">Cell cycle</keyword>
<dbReference type="PANTHER" id="PTHR32432">
    <property type="entry name" value="CELL DIVISION PROTEIN FTSA-RELATED"/>
    <property type="match status" value="1"/>
</dbReference>
<name>A0ABW8U4J2_9GAMM</name>
<evidence type="ECO:0000256" key="4">
    <source>
        <dbReference type="ARBA" id="ARBA00023306"/>
    </source>
</evidence>
<dbReference type="Pfam" id="PF14450">
    <property type="entry name" value="FtsA"/>
    <property type="match status" value="1"/>
</dbReference>
<protein>
    <recommendedName>
        <fullName evidence="5">Cell division protein FtsA</fullName>
    </recommendedName>
</protein>
<dbReference type="NCBIfam" id="TIGR01174">
    <property type="entry name" value="ftsA"/>
    <property type="match status" value="1"/>
</dbReference>
<dbReference type="RefSeq" id="WP_249097829.1">
    <property type="nucleotide sequence ID" value="NZ_JAMBAQ010000002.1"/>
</dbReference>
<keyword evidence="8" id="KW-1185">Reference proteome</keyword>
<evidence type="ECO:0000256" key="1">
    <source>
        <dbReference type="ARBA" id="ARBA00022475"/>
    </source>
</evidence>
<dbReference type="SUPFAM" id="SSF53067">
    <property type="entry name" value="Actin-like ATPase domain"/>
    <property type="match status" value="2"/>
</dbReference>
<evidence type="ECO:0000313" key="8">
    <source>
        <dbReference type="Proteomes" id="UP001624684"/>
    </source>
</evidence>
<comment type="function">
    <text evidence="5">Cell division protein that is involved in the assembly of the Z ring. May serve as a membrane anchor for the Z ring.</text>
</comment>
<evidence type="ECO:0000256" key="2">
    <source>
        <dbReference type="ARBA" id="ARBA00022618"/>
    </source>
</evidence>
<dbReference type="InterPro" id="IPR003494">
    <property type="entry name" value="SHS2_FtsA"/>
</dbReference>
<dbReference type="PANTHER" id="PTHR32432:SF4">
    <property type="entry name" value="CELL DIVISION PROTEIN FTSA"/>
    <property type="match status" value="1"/>
</dbReference>
<dbReference type="SMART" id="SM00842">
    <property type="entry name" value="FtsA"/>
    <property type="match status" value="1"/>
</dbReference>
<dbReference type="PIRSF" id="PIRSF003101">
    <property type="entry name" value="FtsA"/>
    <property type="match status" value="1"/>
</dbReference>
<dbReference type="Pfam" id="PF02491">
    <property type="entry name" value="SHS2_FTSA"/>
    <property type="match status" value="1"/>
</dbReference>
<evidence type="ECO:0000313" key="7">
    <source>
        <dbReference type="EMBL" id="MFL1731926.1"/>
    </source>
</evidence>
<dbReference type="EMBL" id="JBJJXE010000002">
    <property type="protein sequence ID" value="MFL1731926.1"/>
    <property type="molecule type" value="Genomic_DNA"/>
</dbReference>
<keyword evidence="2 5" id="KW-0132">Cell division</keyword>
<keyword evidence="1" id="KW-1003">Cell membrane</keyword>
<dbReference type="Proteomes" id="UP001624684">
    <property type="component" value="Unassembled WGS sequence"/>
</dbReference>
<comment type="caution">
    <text evidence="7">The sequence shown here is derived from an EMBL/GenBank/DDBJ whole genome shotgun (WGS) entry which is preliminary data.</text>
</comment>
<dbReference type="InterPro" id="IPR043129">
    <property type="entry name" value="ATPase_NBD"/>
</dbReference>
<comment type="similarity">
    <text evidence="5">Belongs to the FtsA/MreB family.</text>
</comment>
<keyword evidence="3" id="KW-0472">Membrane</keyword>
<dbReference type="InterPro" id="IPR020823">
    <property type="entry name" value="Cell_div_FtsA"/>
</dbReference>
<proteinExistence type="inferred from homology"/>
<evidence type="ECO:0000259" key="6">
    <source>
        <dbReference type="SMART" id="SM00842"/>
    </source>
</evidence>
<reference evidence="7 8" key="1">
    <citation type="submission" date="2024-11" db="EMBL/GenBank/DDBJ databases">
        <title>First Report of Moraxella oculi in Brazil in an Infectious Bovine Keratoconjunctivitis Outbreak.</title>
        <authorList>
            <person name="Carvalho C.V."/>
            <person name="Domingues R."/>
            <person name="Coutinho C."/>
            <person name="Honorio N.T.B.S."/>
            <person name="Faza D.R.L.R."/>
            <person name="Carvalho W.A."/>
            <person name="Machado A.B.F."/>
            <person name="Martins M.F."/>
            <person name="Gaspar E.B."/>
        </authorList>
    </citation>
    <scope>NUCLEOTIDE SEQUENCE [LARGE SCALE GENOMIC DNA]</scope>
    <source>
        <strain evidence="7 8">2117LE</strain>
    </source>
</reference>
<dbReference type="InterPro" id="IPR050696">
    <property type="entry name" value="FtsA/MreB"/>
</dbReference>
<evidence type="ECO:0000256" key="3">
    <source>
        <dbReference type="ARBA" id="ARBA00023136"/>
    </source>
</evidence>
<evidence type="ECO:0000256" key="5">
    <source>
        <dbReference type="PIRNR" id="PIRNR003101"/>
    </source>
</evidence>
<dbReference type="Gene3D" id="3.30.420.40">
    <property type="match status" value="1"/>
</dbReference>
<organism evidence="7 8">
    <name type="scientific">Moraxella oculi</name>
    <dbReference type="NCBI Taxonomy" id="2940516"/>
    <lineage>
        <taxon>Bacteria</taxon>
        <taxon>Pseudomonadati</taxon>
        <taxon>Pseudomonadota</taxon>
        <taxon>Gammaproteobacteria</taxon>
        <taxon>Moraxellales</taxon>
        <taxon>Moraxellaceae</taxon>
        <taxon>Moraxella</taxon>
    </lineage>
</organism>
<comment type="subunit">
    <text evidence="5">Interacts with FtsZ.</text>
</comment>